<protein>
    <submittedName>
        <fullName evidence="2">SDR family oxidoreductase</fullName>
    </submittedName>
</protein>
<accession>A0A494TC71</accession>
<dbReference type="PRINTS" id="PR00081">
    <property type="entry name" value="GDHRDH"/>
</dbReference>
<evidence type="ECO:0000313" key="2">
    <source>
        <dbReference type="EMBL" id="AYJ87059.1"/>
    </source>
</evidence>
<proteinExistence type="inferred from homology"/>
<dbReference type="CDD" id="cd05233">
    <property type="entry name" value="SDR_c"/>
    <property type="match status" value="1"/>
</dbReference>
<comment type="similarity">
    <text evidence="1">Belongs to the short-chain dehydrogenases/reductases (SDR) family.</text>
</comment>
<organism evidence="2 3">
    <name type="scientific">Sphingomonas paeninsulae</name>
    <dbReference type="NCBI Taxonomy" id="2319844"/>
    <lineage>
        <taxon>Bacteria</taxon>
        <taxon>Pseudomonadati</taxon>
        <taxon>Pseudomonadota</taxon>
        <taxon>Alphaproteobacteria</taxon>
        <taxon>Sphingomonadales</taxon>
        <taxon>Sphingomonadaceae</taxon>
        <taxon>Sphingomonas</taxon>
    </lineage>
</organism>
<dbReference type="InterPro" id="IPR002347">
    <property type="entry name" value="SDR_fam"/>
</dbReference>
<dbReference type="Proteomes" id="UP000276254">
    <property type="component" value="Chromosome"/>
</dbReference>
<dbReference type="AlphaFoldDB" id="A0A494TC71"/>
<gene>
    <name evidence="2" type="ORF">D3Y57_15350</name>
</gene>
<dbReference type="KEGG" id="spha:D3Y57_15350"/>
<dbReference type="InterPro" id="IPR036291">
    <property type="entry name" value="NAD(P)-bd_dom_sf"/>
</dbReference>
<sequence>MVEQLFPAGAAMIMGGTGGLGAASARELARAGSDIALCYRSKRDVAEKLAEEFRGFGRKVSLHAADATDPASLEAARDGAIAAHSRIHTMVWAAGPLVDQVHLSETPLEKWKRAIDVEVHGFFAATQALIPHFRSAGGGSFVHLGSAGDLHWPERDGLSVAPKAANESLVRGIAKEEGRYGIRANTVLVGVIDAGMFHDLLANGSFDETWVAEVQKALPLKRWGKSEEIGHAVTFLASNRAAYTTGQQLAVAGGYGV</sequence>
<dbReference type="InterPro" id="IPR050259">
    <property type="entry name" value="SDR"/>
</dbReference>
<dbReference type="PANTHER" id="PTHR42879">
    <property type="entry name" value="3-OXOACYL-(ACYL-CARRIER-PROTEIN) REDUCTASE"/>
    <property type="match status" value="1"/>
</dbReference>
<name>A0A494TC71_SPHPE</name>
<dbReference type="OrthoDB" id="9793325at2"/>
<keyword evidence="3" id="KW-1185">Reference proteome</keyword>
<dbReference type="Gene3D" id="3.40.50.720">
    <property type="entry name" value="NAD(P)-binding Rossmann-like Domain"/>
    <property type="match status" value="1"/>
</dbReference>
<evidence type="ECO:0000256" key="1">
    <source>
        <dbReference type="ARBA" id="ARBA00006484"/>
    </source>
</evidence>
<evidence type="ECO:0000313" key="3">
    <source>
        <dbReference type="Proteomes" id="UP000276254"/>
    </source>
</evidence>
<reference evidence="2 3" key="1">
    <citation type="submission" date="2018-09" db="EMBL/GenBank/DDBJ databases">
        <title>Sphingomonas peninsula sp. nov., isolated from fildes peninsula, Antarctic soil.</title>
        <authorList>
            <person name="Yingchao G."/>
        </authorList>
    </citation>
    <scope>NUCLEOTIDE SEQUENCE [LARGE SCALE GENOMIC DNA]</scope>
    <source>
        <strain evidence="2 3">YZ-8</strain>
    </source>
</reference>
<dbReference type="Pfam" id="PF13561">
    <property type="entry name" value="adh_short_C2"/>
    <property type="match status" value="1"/>
</dbReference>
<dbReference type="SUPFAM" id="SSF51735">
    <property type="entry name" value="NAD(P)-binding Rossmann-fold domains"/>
    <property type="match status" value="1"/>
</dbReference>
<dbReference type="EMBL" id="CP032829">
    <property type="protein sequence ID" value="AYJ87059.1"/>
    <property type="molecule type" value="Genomic_DNA"/>
</dbReference>
<dbReference type="RefSeq" id="WP_121153973.1">
    <property type="nucleotide sequence ID" value="NZ_CP032829.1"/>
</dbReference>